<dbReference type="EMBL" id="CAJVPP010013413">
    <property type="protein sequence ID" value="CAG8720929.1"/>
    <property type="molecule type" value="Genomic_DNA"/>
</dbReference>
<dbReference type="Proteomes" id="UP000789375">
    <property type="component" value="Unassembled WGS sequence"/>
</dbReference>
<feature type="compositionally biased region" description="Basic and acidic residues" evidence="1">
    <location>
        <begin position="51"/>
        <end position="63"/>
    </location>
</feature>
<evidence type="ECO:0000313" key="3">
    <source>
        <dbReference type="Proteomes" id="UP000789375"/>
    </source>
</evidence>
<comment type="caution">
    <text evidence="2">The sequence shown here is derived from an EMBL/GenBank/DDBJ whole genome shotgun (WGS) entry which is preliminary data.</text>
</comment>
<evidence type="ECO:0000256" key="1">
    <source>
        <dbReference type="SAM" id="MobiDB-lite"/>
    </source>
</evidence>
<evidence type="ECO:0000313" key="2">
    <source>
        <dbReference type="EMBL" id="CAG8720929.1"/>
    </source>
</evidence>
<dbReference type="AlphaFoldDB" id="A0A9N9I579"/>
<keyword evidence="3" id="KW-1185">Reference proteome</keyword>
<accession>A0A9N9I579</accession>
<protein>
    <submittedName>
        <fullName evidence="2">666_t:CDS:1</fullName>
    </submittedName>
</protein>
<feature type="non-terminal residue" evidence="2">
    <location>
        <position position="91"/>
    </location>
</feature>
<organism evidence="2 3">
    <name type="scientific">Funneliformis mosseae</name>
    <name type="common">Endomycorrhizal fungus</name>
    <name type="synonym">Glomus mosseae</name>
    <dbReference type="NCBI Taxonomy" id="27381"/>
    <lineage>
        <taxon>Eukaryota</taxon>
        <taxon>Fungi</taxon>
        <taxon>Fungi incertae sedis</taxon>
        <taxon>Mucoromycota</taxon>
        <taxon>Glomeromycotina</taxon>
        <taxon>Glomeromycetes</taxon>
        <taxon>Glomerales</taxon>
        <taxon>Glomeraceae</taxon>
        <taxon>Funneliformis</taxon>
    </lineage>
</organism>
<reference evidence="2" key="1">
    <citation type="submission" date="2021-06" db="EMBL/GenBank/DDBJ databases">
        <authorList>
            <person name="Kallberg Y."/>
            <person name="Tangrot J."/>
            <person name="Rosling A."/>
        </authorList>
    </citation>
    <scope>NUCLEOTIDE SEQUENCE</scope>
    <source>
        <strain evidence="2">87-6 pot B 2015</strain>
    </source>
</reference>
<name>A0A9N9I579_FUNMO</name>
<feature type="region of interest" description="Disordered" evidence="1">
    <location>
        <begin position="42"/>
        <end position="63"/>
    </location>
</feature>
<proteinExistence type="predicted"/>
<sequence length="91" mass="10791">MDKIFQDTIQNDSENEIVKEFNQYFPALKYNFCDQQGLIKTKPVVTPEPEPSDKEDNETKKSPCTWKKEPIKLLLTYLKENKKVVQRLTKR</sequence>
<gene>
    <name evidence="2" type="ORF">FMOSSE_LOCUS14989</name>
</gene>